<evidence type="ECO:0000256" key="1">
    <source>
        <dbReference type="SAM" id="Coils"/>
    </source>
</evidence>
<accession>A0ABP5JL95</accession>
<feature type="domain" description="AB hydrolase-1" evidence="2">
    <location>
        <begin position="89"/>
        <end position="345"/>
    </location>
</feature>
<organism evidence="3 4">
    <name type="scientific">Nocardioides bigeumensis</name>
    <dbReference type="NCBI Taxonomy" id="433657"/>
    <lineage>
        <taxon>Bacteria</taxon>
        <taxon>Bacillati</taxon>
        <taxon>Actinomycetota</taxon>
        <taxon>Actinomycetes</taxon>
        <taxon>Propionibacteriales</taxon>
        <taxon>Nocardioidaceae</taxon>
        <taxon>Nocardioides</taxon>
    </lineage>
</organism>
<comment type="caution">
    <text evidence="3">The sequence shown here is derived from an EMBL/GenBank/DDBJ whole genome shotgun (WGS) entry which is preliminary data.</text>
</comment>
<dbReference type="Gene3D" id="3.40.50.1820">
    <property type="entry name" value="alpha/beta hydrolase"/>
    <property type="match status" value="1"/>
</dbReference>
<protein>
    <submittedName>
        <fullName evidence="3">Alpha/beta hydrolase</fullName>
    </submittedName>
</protein>
<gene>
    <name evidence="3" type="ORF">GCM10009843_12460</name>
</gene>
<dbReference type="InterPro" id="IPR029058">
    <property type="entry name" value="AB_hydrolase_fold"/>
</dbReference>
<dbReference type="SUPFAM" id="SSF53474">
    <property type="entry name" value="alpha/beta-Hydrolases"/>
    <property type="match status" value="1"/>
</dbReference>
<dbReference type="PANTHER" id="PTHR43433:SF1">
    <property type="entry name" value="BLL5160 PROTEIN"/>
    <property type="match status" value="1"/>
</dbReference>
<evidence type="ECO:0000259" key="2">
    <source>
        <dbReference type="Pfam" id="PF12697"/>
    </source>
</evidence>
<dbReference type="Proteomes" id="UP001500575">
    <property type="component" value="Unassembled WGS sequence"/>
</dbReference>
<keyword evidence="4" id="KW-1185">Reference proteome</keyword>
<dbReference type="InterPro" id="IPR050471">
    <property type="entry name" value="AB_hydrolase"/>
</dbReference>
<reference evidence="4" key="1">
    <citation type="journal article" date="2019" name="Int. J. Syst. Evol. Microbiol.">
        <title>The Global Catalogue of Microorganisms (GCM) 10K type strain sequencing project: providing services to taxonomists for standard genome sequencing and annotation.</title>
        <authorList>
            <consortium name="The Broad Institute Genomics Platform"/>
            <consortium name="The Broad Institute Genome Sequencing Center for Infectious Disease"/>
            <person name="Wu L."/>
            <person name="Ma J."/>
        </authorList>
    </citation>
    <scope>NUCLEOTIDE SEQUENCE [LARGE SCALE GENOMIC DNA]</scope>
    <source>
        <strain evidence="4">JCM 16021</strain>
    </source>
</reference>
<evidence type="ECO:0000313" key="4">
    <source>
        <dbReference type="Proteomes" id="UP001500575"/>
    </source>
</evidence>
<keyword evidence="3" id="KW-0378">Hydrolase</keyword>
<dbReference type="InterPro" id="IPR000073">
    <property type="entry name" value="AB_hydrolase_1"/>
</dbReference>
<proteinExistence type="predicted"/>
<dbReference type="PANTHER" id="PTHR43433">
    <property type="entry name" value="HYDROLASE, ALPHA/BETA FOLD FAMILY PROTEIN"/>
    <property type="match status" value="1"/>
</dbReference>
<name>A0ABP5JL95_9ACTN</name>
<dbReference type="Pfam" id="PF12697">
    <property type="entry name" value="Abhydrolase_6"/>
    <property type="match status" value="1"/>
</dbReference>
<keyword evidence="1" id="KW-0175">Coiled coil</keyword>
<dbReference type="EMBL" id="BAAAQQ010000003">
    <property type="protein sequence ID" value="GAA2119604.1"/>
    <property type="molecule type" value="Genomic_DNA"/>
</dbReference>
<evidence type="ECO:0000313" key="3">
    <source>
        <dbReference type="EMBL" id="GAA2119604.1"/>
    </source>
</evidence>
<dbReference type="GO" id="GO:0016787">
    <property type="term" value="F:hydrolase activity"/>
    <property type="evidence" value="ECO:0007669"/>
    <property type="project" value="UniProtKB-KW"/>
</dbReference>
<feature type="coiled-coil region" evidence="1">
    <location>
        <begin position="337"/>
        <end position="364"/>
    </location>
</feature>
<sequence length="364" mass="39507">MSARGRILGIAAGAAGIAAAGVAARVVRRGRQIRHRDDGDHLPFGSLRADPITVVADDGVPLYAEVDEVDESLTSTARDRRRDELTPTVVFVHGYALDLDCWHFQRAGYRGQVRTIFFDQRSHGRSGRSPDDHATIEQLGSDLERVLDDLTGDEPVVLVGHSMGGMTVMSLAERRPDLFGTKVVGAALIATTAGGLDPGRILFPLLPAGIGPGIVTRVVSTLSRGSGMVDRVRAVGRDVARVVVDTYAFGSAVPASYVDFTYDMLDKTPFSVVADFFPAFASLDHWTHLEPFERVPTSIICGTKDKITGVHHSRKLHESIAGSELLQCRDAGHMVVLESHREVNAELDDLLERAVERLAQEQVQ</sequence>
<dbReference type="RefSeq" id="WP_344302806.1">
    <property type="nucleotide sequence ID" value="NZ_BAAAQQ010000003.1"/>
</dbReference>